<gene>
    <name evidence="2" type="ORF">CK203_056652</name>
    <name evidence="1" type="ORF">CK203_095422</name>
</gene>
<accession>A0A438GNP0</accession>
<protein>
    <submittedName>
        <fullName evidence="2">Uncharacterized protein</fullName>
    </submittedName>
</protein>
<dbReference type="EMBL" id="QGNW01001952">
    <property type="protein sequence ID" value="RVW27413.1"/>
    <property type="molecule type" value="Genomic_DNA"/>
</dbReference>
<dbReference type="Proteomes" id="UP000288805">
    <property type="component" value="Unassembled WGS sequence"/>
</dbReference>
<organism evidence="2 3">
    <name type="scientific">Vitis vinifera</name>
    <name type="common">Grape</name>
    <dbReference type="NCBI Taxonomy" id="29760"/>
    <lineage>
        <taxon>Eukaryota</taxon>
        <taxon>Viridiplantae</taxon>
        <taxon>Streptophyta</taxon>
        <taxon>Embryophyta</taxon>
        <taxon>Tracheophyta</taxon>
        <taxon>Spermatophyta</taxon>
        <taxon>Magnoliopsida</taxon>
        <taxon>eudicotyledons</taxon>
        <taxon>Gunneridae</taxon>
        <taxon>Pentapetalae</taxon>
        <taxon>rosids</taxon>
        <taxon>Vitales</taxon>
        <taxon>Vitaceae</taxon>
        <taxon>Viteae</taxon>
        <taxon>Vitis</taxon>
    </lineage>
</organism>
<dbReference type="EMBL" id="QGNW01000382">
    <property type="protein sequence ID" value="RVW73831.1"/>
    <property type="molecule type" value="Genomic_DNA"/>
</dbReference>
<evidence type="ECO:0000313" key="2">
    <source>
        <dbReference type="EMBL" id="RVW73831.1"/>
    </source>
</evidence>
<name>A0A438GNP0_VITVI</name>
<dbReference type="AlphaFoldDB" id="A0A438GNP0"/>
<evidence type="ECO:0000313" key="1">
    <source>
        <dbReference type="EMBL" id="RVW27413.1"/>
    </source>
</evidence>
<comment type="caution">
    <text evidence="2">The sequence shown here is derived from an EMBL/GenBank/DDBJ whole genome shotgun (WGS) entry which is preliminary data.</text>
</comment>
<sequence>MECGGGGGGRGGVELGCCEGGVRREMEKMVGKVMELERECHVMRKEIEKGKSIRGKQMKEGVSMWKAMKRKFGCISSMYNSSCQVNKNMARPR</sequence>
<evidence type="ECO:0000313" key="3">
    <source>
        <dbReference type="Proteomes" id="UP000288805"/>
    </source>
</evidence>
<reference evidence="2 3" key="1">
    <citation type="journal article" date="2018" name="PLoS Genet.">
        <title>Population sequencing reveals clonal diversity and ancestral inbreeding in the grapevine cultivar Chardonnay.</title>
        <authorList>
            <person name="Roach M.J."/>
            <person name="Johnson D.L."/>
            <person name="Bohlmann J."/>
            <person name="van Vuuren H.J."/>
            <person name="Jones S.J."/>
            <person name="Pretorius I.S."/>
            <person name="Schmidt S.A."/>
            <person name="Borneman A.R."/>
        </authorList>
    </citation>
    <scope>NUCLEOTIDE SEQUENCE [LARGE SCALE GENOMIC DNA]</scope>
    <source>
        <strain evidence="3">cv. Chardonnay</strain>
        <strain evidence="2">I10V1</strain>
        <tissue evidence="2">Leaf</tissue>
    </source>
</reference>
<proteinExistence type="predicted"/>